<feature type="active site" description="Charge relay system" evidence="5">
    <location>
        <position position="189"/>
    </location>
</feature>
<feature type="active site" description="Charge relay system" evidence="5">
    <location>
        <position position="155"/>
    </location>
</feature>
<dbReference type="PROSITE" id="PS00138">
    <property type="entry name" value="SUBTILASE_SER"/>
    <property type="match status" value="1"/>
</dbReference>
<sequence>MNPQARRWTVGLLSAALIAATGAVAGPAGAAPAAPVSLLVGLKPGYDATARLDTLARLGLQAAEARGQARTGRLAAIGAKAFEVPANRVELTLAALRRDPAVAYASVDPKAQAVDVAPNDPLFTSRNQPELGQIKVPAAWGTTTGSGSVVVAVVDTGVTEIGDLSGQVMDGIDLAGGDNFPKDEGRFPHGTVVASLIAGRGNDGRGMAGVCWQCQILPVRVLDREGNGSYSTIADGIIWAAQNGADIINLSLGGVTNGKVLADAVAYANGRGALVVAAAGNSNSSKRFYPAAYPGVLSVGGSATYGADYNAKASFSNYGPDWVDVAAPGLTAGMSSNGGYYYGKTNAAQGTSFAAPLVSGVAALVKSAHPNYTGWSLQNAVISSAVKPTSVRPWTRYGLVNAAKALTVGTDTRPPAAKYISPGQNARVHGNVAIKPVGVTDNWSGVQKVDLYVNGKWANWSYTSPFAPTLKTGSRNGPIRVKLRITDRAGNATWTGERTLIADNVKPKVSLGSAKKNKAKVKGTVTVTAKASDASGISKVQLLVNGKVVATDTTAGYTLKFKVKSQKKTMKIKLRAYDRAGNYTTTGVLRTYYRA</sequence>
<keyword evidence="4 5" id="KW-0720">Serine protease</keyword>
<dbReference type="InterPro" id="IPR022398">
    <property type="entry name" value="Peptidase_S8_His-AS"/>
</dbReference>
<dbReference type="Gene3D" id="2.60.40.10">
    <property type="entry name" value="Immunoglobulins"/>
    <property type="match status" value="2"/>
</dbReference>
<evidence type="ECO:0000259" key="7">
    <source>
        <dbReference type="Pfam" id="PF00082"/>
    </source>
</evidence>
<evidence type="ECO:0000256" key="5">
    <source>
        <dbReference type="PROSITE-ProRule" id="PRU01240"/>
    </source>
</evidence>
<dbReference type="InterPro" id="IPR000209">
    <property type="entry name" value="Peptidase_S8/S53_dom"/>
</dbReference>
<dbReference type="PRINTS" id="PR00723">
    <property type="entry name" value="SUBTILISIN"/>
</dbReference>
<dbReference type="PANTHER" id="PTHR43806:SF11">
    <property type="entry name" value="CEREVISIN-RELATED"/>
    <property type="match status" value="1"/>
</dbReference>
<dbReference type="PROSITE" id="PS00137">
    <property type="entry name" value="SUBTILASE_HIS"/>
    <property type="match status" value="1"/>
</dbReference>
<feature type="active site" description="Charge relay system" evidence="5">
    <location>
        <position position="352"/>
    </location>
</feature>
<dbReference type="GO" id="GO:0004252">
    <property type="term" value="F:serine-type endopeptidase activity"/>
    <property type="evidence" value="ECO:0007669"/>
    <property type="project" value="UniProtKB-UniRule"/>
</dbReference>
<evidence type="ECO:0000256" key="3">
    <source>
        <dbReference type="ARBA" id="ARBA00022801"/>
    </source>
</evidence>
<dbReference type="EMBL" id="VIWY01000004">
    <property type="protein sequence ID" value="TWG13819.1"/>
    <property type="molecule type" value="Genomic_DNA"/>
</dbReference>
<feature type="domain" description="Peptidase S8/S53" evidence="7">
    <location>
        <begin position="148"/>
        <end position="387"/>
    </location>
</feature>
<dbReference type="RefSeq" id="WP_122976299.1">
    <property type="nucleotide sequence ID" value="NZ_BOMX01000061.1"/>
</dbReference>
<comment type="caution">
    <text evidence="8">The sequence shown here is derived from an EMBL/GenBank/DDBJ whole genome shotgun (WGS) entry which is preliminary data.</text>
</comment>
<dbReference type="Proteomes" id="UP000320239">
    <property type="component" value="Unassembled WGS sequence"/>
</dbReference>
<dbReference type="InterPro" id="IPR013783">
    <property type="entry name" value="Ig-like_fold"/>
</dbReference>
<feature type="signal peptide" evidence="6">
    <location>
        <begin position="1"/>
        <end position="30"/>
    </location>
</feature>
<evidence type="ECO:0000256" key="2">
    <source>
        <dbReference type="ARBA" id="ARBA00022670"/>
    </source>
</evidence>
<evidence type="ECO:0000256" key="4">
    <source>
        <dbReference type="ARBA" id="ARBA00022825"/>
    </source>
</evidence>
<reference evidence="8 9" key="1">
    <citation type="submission" date="2019-06" db="EMBL/GenBank/DDBJ databases">
        <title>Sequencing the genomes of 1000 actinobacteria strains.</title>
        <authorList>
            <person name="Klenk H.-P."/>
        </authorList>
    </citation>
    <scope>NUCLEOTIDE SEQUENCE [LARGE SCALE GENOMIC DNA]</scope>
    <source>
        <strain evidence="8 9">DSM 43866</strain>
    </source>
</reference>
<evidence type="ECO:0000313" key="9">
    <source>
        <dbReference type="Proteomes" id="UP000320239"/>
    </source>
</evidence>
<evidence type="ECO:0000256" key="6">
    <source>
        <dbReference type="SAM" id="SignalP"/>
    </source>
</evidence>
<dbReference type="InterPro" id="IPR015500">
    <property type="entry name" value="Peptidase_S8_subtilisin-rel"/>
</dbReference>
<dbReference type="GO" id="GO:0005975">
    <property type="term" value="P:carbohydrate metabolic process"/>
    <property type="evidence" value="ECO:0007669"/>
    <property type="project" value="UniProtKB-ARBA"/>
</dbReference>
<gene>
    <name evidence="8" type="ORF">FHX34_104107</name>
</gene>
<accession>A0A561VQD1</accession>
<protein>
    <submittedName>
        <fullName evidence="8">Subtilisin family serine protease</fullName>
    </submittedName>
</protein>
<dbReference type="Pfam" id="PF17957">
    <property type="entry name" value="Big_7"/>
    <property type="match status" value="1"/>
</dbReference>
<dbReference type="PROSITE" id="PS51892">
    <property type="entry name" value="SUBTILASE"/>
    <property type="match status" value="1"/>
</dbReference>
<comment type="similarity">
    <text evidence="1 5">Belongs to the peptidase S8 family.</text>
</comment>
<dbReference type="AlphaFoldDB" id="A0A561VQD1"/>
<keyword evidence="2 5" id="KW-0645">Protease</keyword>
<proteinExistence type="inferred from homology"/>
<evidence type="ECO:0000313" key="8">
    <source>
        <dbReference type="EMBL" id="TWG13819.1"/>
    </source>
</evidence>
<dbReference type="Gene3D" id="3.40.50.200">
    <property type="entry name" value="Peptidase S8/S53 domain"/>
    <property type="match status" value="1"/>
</dbReference>
<dbReference type="SUPFAM" id="SSF52743">
    <property type="entry name" value="Subtilisin-like"/>
    <property type="match status" value="1"/>
</dbReference>
<evidence type="ECO:0000256" key="1">
    <source>
        <dbReference type="ARBA" id="ARBA00011073"/>
    </source>
</evidence>
<organism evidence="8 9">
    <name type="scientific">Actinoplanes teichomyceticus</name>
    <dbReference type="NCBI Taxonomy" id="1867"/>
    <lineage>
        <taxon>Bacteria</taxon>
        <taxon>Bacillati</taxon>
        <taxon>Actinomycetota</taxon>
        <taxon>Actinomycetes</taxon>
        <taxon>Micromonosporales</taxon>
        <taxon>Micromonosporaceae</taxon>
        <taxon>Actinoplanes</taxon>
    </lineage>
</organism>
<dbReference type="InterPro" id="IPR036852">
    <property type="entry name" value="Peptidase_S8/S53_dom_sf"/>
</dbReference>
<dbReference type="OrthoDB" id="5240330at2"/>
<name>A0A561VQD1_ACTTI</name>
<dbReference type="GO" id="GO:0006508">
    <property type="term" value="P:proteolysis"/>
    <property type="evidence" value="ECO:0007669"/>
    <property type="project" value="UniProtKB-KW"/>
</dbReference>
<feature type="chain" id="PRO_5022102764" evidence="6">
    <location>
        <begin position="31"/>
        <end position="595"/>
    </location>
</feature>
<keyword evidence="3 5" id="KW-0378">Hydrolase</keyword>
<dbReference type="Pfam" id="PF00082">
    <property type="entry name" value="Peptidase_S8"/>
    <property type="match status" value="1"/>
</dbReference>
<dbReference type="InterPro" id="IPR050131">
    <property type="entry name" value="Peptidase_S8_subtilisin-like"/>
</dbReference>
<dbReference type="InterPro" id="IPR023828">
    <property type="entry name" value="Peptidase_S8_Ser-AS"/>
</dbReference>
<keyword evidence="6" id="KW-0732">Signal</keyword>
<dbReference type="PANTHER" id="PTHR43806">
    <property type="entry name" value="PEPTIDASE S8"/>
    <property type="match status" value="1"/>
</dbReference>
<keyword evidence="9" id="KW-1185">Reference proteome</keyword>